<dbReference type="EC" id="3.5.1.2" evidence="3"/>
<evidence type="ECO:0000313" key="6">
    <source>
        <dbReference type="EMBL" id="GAB83453.1"/>
    </source>
</evidence>
<dbReference type="Proteomes" id="UP000010744">
    <property type="component" value="Unassembled WGS sequence"/>
</dbReference>
<feature type="non-terminal residue" evidence="6">
    <location>
        <position position="68"/>
    </location>
</feature>
<dbReference type="InterPro" id="IPR012338">
    <property type="entry name" value="Beta-lactam/transpept-like"/>
</dbReference>
<comment type="catalytic activity">
    <reaction evidence="5">
        <text>L-glutamine + H2O = L-glutamate + NH4(+)</text>
        <dbReference type="Rhea" id="RHEA:15889"/>
        <dbReference type="ChEBI" id="CHEBI:15377"/>
        <dbReference type="ChEBI" id="CHEBI:28938"/>
        <dbReference type="ChEBI" id="CHEBI:29985"/>
        <dbReference type="ChEBI" id="CHEBI:58359"/>
        <dbReference type="EC" id="3.5.1.2"/>
    </reaction>
</comment>
<comment type="subunit">
    <text evidence="2">Homotetramer.</text>
</comment>
<evidence type="ECO:0000256" key="1">
    <source>
        <dbReference type="ARBA" id="ARBA00011076"/>
    </source>
</evidence>
<gene>
    <name evidence="6" type="primary">glsA</name>
    <name evidence="6" type="ORF">GORBP_009_00020</name>
</gene>
<protein>
    <recommendedName>
        <fullName evidence="3">glutaminase</fullName>
        <ecNumber evidence="3">3.5.1.2</ecNumber>
    </recommendedName>
</protein>
<comment type="similarity">
    <text evidence="1">Belongs to the glutaminase family.</text>
</comment>
<evidence type="ECO:0000313" key="7">
    <source>
        <dbReference type="Proteomes" id="UP000010744"/>
    </source>
</evidence>
<evidence type="ECO:0000256" key="4">
    <source>
        <dbReference type="ARBA" id="ARBA00022801"/>
    </source>
</evidence>
<evidence type="ECO:0000256" key="3">
    <source>
        <dbReference type="ARBA" id="ARBA00012918"/>
    </source>
</evidence>
<dbReference type="Gene3D" id="3.40.710.10">
    <property type="entry name" value="DD-peptidase/beta-lactamase superfamily"/>
    <property type="match status" value="1"/>
</dbReference>
<sequence>MESLVDGYLRHIMDEVREYRSGDVADYIPELAVVAPEGYGLSLCVHDGYTYSHGDATAAFTIQSVSKP</sequence>
<comment type="caution">
    <text evidence="6">The sequence shown here is derived from an EMBL/GenBank/DDBJ whole genome shotgun (WGS) entry which is preliminary data.</text>
</comment>
<reference evidence="6 7" key="1">
    <citation type="submission" date="2012-08" db="EMBL/GenBank/DDBJ databases">
        <title>Whole genome shotgun sequence of Gordonia rubripertincta NBRC 101908.</title>
        <authorList>
            <person name="Takarada H."/>
            <person name="Hosoyama A."/>
            <person name="Tsuchikane K."/>
            <person name="Katsumata H."/>
            <person name="Baba S."/>
            <person name="Ohji S."/>
            <person name="Yamazaki S."/>
            <person name="Fujita N."/>
        </authorList>
    </citation>
    <scope>NUCLEOTIDE SEQUENCE [LARGE SCALE GENOMIC DNA]</scope>
    <source>
        <strain evidence="6 7">NBRC 101908</strain>
    </source>
</reference>
<accession>A0ABQ0HMF8</accession>
<dbReference type="Pfam" id="PF04960">
    <property type="entry name" value="Glutaminase"/>
    <property type="match status" value="1"/>
</dbReference>
<organism evidence="6 7">
    <name type="scientific">Gordonia rubripertincta NBRC 101908</name>
    <dbReference type="NCBI Taxonomy" id="1077975"/>
    <lineage>
        <taxon>Bacteria</taxon>
        <taxon>Bacillati</taxon>
        <taxon>Actinomycetota</taxon>
        <taxon>Actinomycetes</taxon>
        <taxon>Mycobacteriales</taxon>
        <taxon>Gordoniaceae</taxon>
        <taxon>Gordonia</taxon>
    </lineage>
</organism>
<evidence type="ECO:0000256" key="2">
    <source>
        <dbReference type="ARBA" id="ARBA00011881"/>
    </source>
</evidence>
<dbReference type="EMBL" id="BAHB01000009">
    <property type="protein sequence ID" value="GAB83453.1"/>
    <property type="molecule type" value="Genomic_DNA"/>
</dbReference>
<dbReference type="SUPFAM" id="SSF56601">
    <property type="entry name" value="beta-lactamase/transpeptidase-like"/>
    <property type="match status" value="1"/>
</dbReference>
<proteinExistence type="inferred from homology"/>
<dbReference type="RefSeq" id="WP_005194093.1">
    <property type="nucleotide sequence ID" value="NZ_BAHB01000009.1"/>
</dbReference>
<keyword evidence="4" id="KW-0378">Hydrolase</keyword>
<keyword evidence="7" id="KW-1185">Reference proteome</keyword>
<name>A0ABQ0HMF8_GORRU</name>
<dbReference type="InterPro" id="IPR015868">
    <property type="entry name" value="Glutaminase"/>
</dbReference>
<dbReference type="PANTHER" id="PTHR12544">
    <property type="entry name" value="GLUTAMINASE"/>
    <property type="match status" value="1"/>
</dbReference>
<dbReference type="PANTHER" id="PTHR12544:SF29">
    <property type="entry name" value="GLUTAMINASE"/>
    <property type="match status" value="1"/>
</dbReference>
<evidence type="ECO:0000256" key="5">
    <source>
        <dbReference type="ARBA" id="ARBA00049534"/>
    </source>
</evidence>